<evidence type="ECO:0000259" key="3">
    <source>
        <dbReference type="Pfam" id="PF14342"/>
    </source>
</evidence>
<feature type="compositionally biased region" description="Basic and acidic residues" evidence="1">
    <location>
        <begin position="132"/>
        <end position="145"/>
    </location>
</feature>
<feature type="transmembrane region" description="Helical" evidence="2">
    <location>
        <begin position="201"/>
        <end position="219"/>
    </location>
</feature>
<evidence type="ECO:0000313" key="5">
    <source>
        <dbReference type="Proteomes" id="UP001337655"/>
    </source>
</evidence>
<feature type="region of interest" description="Disordered" evidence="1">
    <location>
        <begin position="77"/>
        <end position="147"/>
    </location>
</feature>
<dbReference type="Pfam" id="PF14342">
    <property type="entry name" value="DUF4396"/>
    <property type="match status" value="1"/>
</dbReference>
<dbReference type="GeneID" id="89922341"/>
<keyword evidence="2" id="KW-1133">Transmembrane helix</keyword>
<sequence>MVDMHADYSPPLALTVISAVFLILGAICFLIIVGDIVWRRGWNSMMWIMIPVYPINAAYMLPLELYVYFKFGRPTKPEPPPPTDDVATEKAHQSHDTSPNRTEDEPAVPTAQHENIPSQTNPANENGSNDPNLEKGPSESGEASHCHHHSSARPMWATVLIGVSHCGAGCVLGDIVGEWLVYGTNATLGGAMIWVELLVDYAFALLFGVAFQYFSIAPMSGDYGPKSVWRALKADFLSLTSFEVGAFGWMQPKLPFPFHM</sequence>
<evidence type="ECO:0000313" key="4">
    <source>
        <dbReference type="EMBL" id="KAK5175852.1"/>
    </source>
</evidence>
<feature type="domain" description="DUF4396" evidence="3">
    <location>
        <begin position="156"/>
        <end position="250"/>
    </location>
</feature>
<accession>A0AAV9PSF5</accession>
<protein>
    <recommendedName>
        <fullName evidence="3">DUF4396 domain-containing protein</fullName>
    </recommendedName>
</protein>
<keyword evidence="2" id="KW-0472">Membrane</keyword>
<dbReference type="EMBL" id="JAVRRT010000001">
    <property type="protein sequence ID" value="KAK5175852.1"/>
    <property type="molecule type" value="Genomic_DNA"/>
</dbReference>
<keyword evidence="2" id="KW-0812">Transmembrane</keyword>
<feature type="compositionally biased region" description="Polar residues" evidence="1">
    <location>
        <begin position="112"/>
        <end position="131"/>
    </location>
</feature>
<dbReference type="InterPro" id="IPR025509">
    <property type="entry name" value="DUF4396"/>
</dbReference>
<evidence type="ECO:0000256" key="1">
    <source>
        <dbReference type="SAM" id="MobiDB-lite"/>
    </source>
</evidence>
<dbReference type="AlphaFoldDB" id="A0AAV9PSF5"/>
<keyword evidence="5" id="KW-1185">Reference proteome</keyword>
<name>A0AAV9PSF5_9PEZI</name>
<feature type="transmembrane region" description="Helical" evidence="2">
    <location>
        <begin position="157"/>
        <end position="181"/>
    </location>
</feature>
<reference evidence="4 5" key="1">
    <citation type="submission" date="2023-08" db="EMBL/GenBank/DDBJ databases">
        <title>Black Yeasts Isolated from many extreme environments.</title>
        <authorList>
            <person name="Coleine C."/>
            <person name="Stajich J.E."/>
            <person name="Selbmann L."/>
        </authorList>
    </citation>
    <scope>NUCLEOTIDE SEQUENCE [LARGE SCALE GENOMIC DNA]</scope>
    <source>
        <strain evidence="4 5">CCFEE 5935</strain>
    </source>
</reference>
<gene>
    <name evidence="4" type="ORF">LTR77_000992</name>
</gene>
<evidence type="ECO:0000256" key="2">
    <source>
        <dbReference type="SAM" id="Phobius"/>
    </source>
</evidence>
<organism evidence="4 5">
    <name type="scientific">Saxophila tyrrhenica</name>
    <dbReference type="NCBI Taxonomy" id="1690608"/>
    <lineage>
        <taxon>Eukaryota</taxon>
        <taxon>Fungi</taxon>
        <taxon>Dikarya</taxon>
        <taxon>Ascomycota</taxon>
        <taxon>Pezizomycotina</taxon>
        <taxon>Dothideomycetes</taxon>
        <taxon>Dothideomycetidae</taxon>
        <taxon>Mycosphaerellales</taxon>
        <taxon>Extremaceae</taxon>
        <taxon>Saxophila</taxon>
    </lineage>
</organism>
<proteinExistence type="predicted"/>
<dbReference type="Proteomes" id="UP001337655">
    <property type="component" value="Unassembled WGS sequence"/>
</dbReference>
<dbReference type="RefSeq" id="XP_064664490.1">
    <property type="nucleotide sequence ID" value="XM_064798256.1"/>
</dbReference>
<feature type="transmembrane region" description="Helical" evidence="2">
    <location>
        <begin position="12"/>
        <end position="33"/>
    </location>
</feature>
<comment type="caution">
    <text evidence="4">The sequence shown here is derived from an EMBL/GenBank/DDBJ whole genome shotgun (WGS) entry which is preliminary data.</text>
</comment>
<feature type="transmembrane region" description="Helical" evidence="2">
    <location>
        <begin position="45"/>
        <end position="69"/>
    </location>
</feature>